<dbReference type="InterPro" id="IPR002889">
    <property type="entry name" value="WSC_carb-bd"/>
</dbReference>
<dbReference type="EMBL" id="JAWRVI010000008">
    <property type="protein sequence ID" value="KAK4092544.1"/>
    <property type="molecule type" value="Genomic_DNA"/>
</dbReference>
<sequence>MRSFAAAAAALAVVPLTQAWNIQLPPCLEEFKPFVKSGCYSDSTGEALVYRANGDKHTVETCVAECKGNGFRYAGLKYYGICFCGATVNGPQVDDSKCSFPCEANKSEICGGNDELSIWQDPTFPKGPDDTTVDSYKSLGCYTDKGPGRTLSWDSKADAATLTTKSCLAACEKKGYPYAGTEFGDECYCGSVLANNTAKTDDAECNSPCAGDASEKCGGRNALNLYVATDLESLEPCGYKPHTTTTTATTKSGFSTTTRRSHTTTTTTTTRHSQESTTTTRTRKTTTTTTSKPSQESTTTTRTRKTTTTTTSKPSQESTSTTRTRKTTTSTTSRHSQETTTTTTTKPSHHSTTTRTRKTTTTTTTKPSHHSTTSKTRETTTTTTTTKPSHHSTTTSKPSHHSTTSKSRETTTTTTTTKPSHHSTTSKSRETTTTTTTTKPSHHSTTSKSRETTTTTTKPSHHSTTSKSRETTTTTTTKPSHHSTTSKSRETTTTTTTTKPSHHSTTSKSRETTTTTTTTKPSHHSTTSKSRETTTTTTKPSHHSTTSKSRETTTTTTKPSHHSTTSKSRETTTTTTTKPSHHSTTSKSRETTTTTTTKPSHHSTTSKSRETTTTTTTKPSHHSTTSKSRETTTTTTTKPSHHSTTTTSKPSHHSTTSKTRQTTTTKSTTTTKGSHTTTTTTAVCTATHTSPPKCEWQIGDWCAPPLPDWDNKLECLVAAKTCELQGVSCFAKAGFPHVIDCFKFTKWCIAVKAHCVTDCVLQKGCGKRECWDKNKPGPGTPPSTSTSVYPCPPSTTLKPTTTTKPPVTTSCAPEPTNICTQPTNDKWGYGPGKPVGGIPLPAVCCNDIKDDFNKNPFKLYNDPDSKKCPSFPWPSRPNVCQDACKEQYEDCRNTYVTGCKTLGRKRSIGLSAREAEATSAQDVEFERRWLLSWSSGDQASCSSTGNAGSWGGKGSDSPSCWGKGGNTPDKALQRCKAQYDDCMVVNKKVDPGDKCRTWCDKN</sequence>
<feature type="chain" id="PRO_5047169049" description="WSC domain-containing protein" evidence="3">
    <location>
        <begin position="20"/>
        <end position="1002"/>
    </location>
</feature>
<organism evidence="5 6">
    <name type="scientific">Purpureocillium lilacinum</name>
    <name type="common">Paecilomyces lilacinus</name>
    <dbReference type="NCBI Taxonomy" id="33203"/>
    <lineage>
        <taxon>Eukaryota</taxon>
        <taxon>Fungi</taxon>
        <taxon>Dikarya</taxon>
        <taxon>Ascomycota</taxon>
        <taxon>Pezizomycotina</taxon>
        <taxon>Sordariomycetes</taxon>
        <taxon>Hypocreomycetidae</taxon>
        <taxon>Hypocreales</taxon>
        <taxon>Ophiocordycipitaceae</taxon>
        <taxon>Purpureocillium</taxon>
    </lineage>
</organism>
<evidence type="ECO:0000313" key="6">
    <source>
        <dbReference type="Proteomes" id="UP001287286"/>
    </source>
</evidence>
<evidence type="ECO:0000259" key="4">
    <source>
        <dbReference type="PROSITE" id="PS51212"/>
    </source>
</evidence>
<dbReference type="PROSITE" id="PS51212">
    <property type="entry name" value="WSC"/>
    <property type="match status" value="2"/>
</dbReference>
<dbReference type="Proteomes" id="UP001287286">
    <property type="component" value="Unassembled WGS sequence"/>
</dbReference>
<evidence type="ECO:0000256" key="3">
    <source>
        <dbReference type="SAM" id="SignalP"/>
    </source>
</evidence>
<evidence type="ECO:0000256" key="2">
    <source>
        <dbReference type="SAM" id="MobiDB-lite"/>
    </source>
</evidence>
<evidence type="ECO:0000256" key="1">
    <source>
        <dbReference type="ARBA" id="ARBA00022737"/>
    </source>
</evidence>
<name>A0ABR0C8N8_PURLI</name>
<evidence type="ECO:0000313" key="5">
    <source>
        <dbReference type="EMBL" id="KAK4092544.1"/>
    </source>
</evidence>
<gene>
    <name evidence="5" type="ORF">Purlil1_3165</name>
</gene>
<keyword evidence="6" id="KW-1185">Reference proteome</keyword>
<dbReference type="Pfam" id="PF01822">
    <property type="entry name" value="WSC"/>
    <property type="match status" value="2"/>
</dbReference>
<keyword evidence="3" id="KW-0732">Signal</keyword>
<feature type="domain" description="WSC" evidence="4">
    <location>
        <begin position="135"/>
        <end position="229"/>
    </location>
</feature>
<feature type="region of interest" description="Disordered" evidence="2">
    <location>
        <begin position="943"/>
        <end position="963"/>
    </location>
</feature>
<comment type="caution">
    <text evidence="5">The sequence shown here is derived from an EMBL/GenBank/DDBJ whole genome shotgun (WGS) entry which is preliminary data.</text>
</comment>
<feature type="compositionally biased region" description="Low complexity" evidence="2">
    <location>
        <begin position="782"/>
        <end position="809"/>
    </location>
</feature>
<dbReference type="PANTHER" id="PTHR45964">
    <property type="entry name" value="WSCD FAMILY MEMBER CG9164"/>
    <property type="match status" value="1"/>
</dbReference>
<feature type="region of interest" description="Disordered" evidence="2">
    <location>
        <begin position="776"/>
        <end position="809"/>
    </location>
</feature>
<feature type="signal peptide" evidence="3">
    <location>
        <begin position="1"/>
        <end position="19"/>
    </location>
</feature>
<dbReference type="SMART" id="SM00321">
    <property type="entry name" value="WSC"/>
    <property type="match status" value="2"/>
</dbReference>
<dbReference type="PANTHER" id="PTHR45964:SF5">
    <property type="entry name" value="WSCD FAMILY MEMBER CG9164"/>
    <property type="match status" value="1"/>
</dbReference>
<feature type="region of interest" description="Disordered" evidence="2">
    <location>
        <begin position="248"/>
        <end position="676"/>
    </location>
</feature>
<accession>A0ABR0C8N8</accession>
<dbReference type="InterPro" id="IPR051589">
    <property type="entry name" value="Sialate-O-sulfotransferase"/>
</dbReference>
<feature type="domain" description="WSC" evidence="4">
    <location>
        <begin position="33"/>
        <end position="122"/>
    </location>
</feature>
<keyword evidence="1" id="KW-0677">Repeat</keyword>
<protein>
    <recommendedName>
        <fullName evidence="4">WSC domain-containing protein</fullName>
    </recommendedName>
</protein>
<reference evidence="5 6" key="1">
    <citation type="journal article" date="2024" name="Microbiol. Resour. Announc.">
        <title>Genome annotations for the ascomycete fungi Trichoderma harzianum, Trichoderma aggressivum, and Purpureocillium lilacinum.</title>
        <authorList>
            <person name="Beijen E.P.W."/>
            <person name="Ohm R.A."/>
        </authorList>
    </citation>
    <scope>NUCLEOTIDE SEQUENCE [LARGE SCALE GENOMIC DNA]</scope>
    <source>
        <strain evidence="5 6">CBS 150709</strain>
    </source>
</reference>
<proteinExistence type="predicted"/>